<protein>
    <submittedName>
        <fullName evidence="2">Uncharacterized protein</fullName>
    </submittedName>
</protein>
<evidence type="ECO:0000313" key="2">
    <source>
        <dbReference type="EMBL" id="KAF0032911.1"/>
    </source>
</evidence>
<evidence type="ECO:0000313" key="3">
    <source>
        <dbReference type="Proteomes" id="UP000438429"/>
    </source>
</evidence>
<name>A0A6A4SP98_SCOMX</name>
<organism evidence="2 3">
    <name type="scientific">Scophthalmus maximus</name>
    <name type="common">Turbot</name>
    <name type="synonym">Psetta maxima</name>
    <dbReference type="NCBI Taxonomy" id="52904"/>
    <lineage>
        <taxon>Eukaryota</taxon>
        <taxon>Metazoa</taxon>
        <taxon>Chordata</taxon>
        <taxon>Craniata</taxon>
        <taxon>Vertebrata</taxon>
        <taxon>Euteleostomi</taxon>
        <taxon>Actinopterygii</taxon>
        <taxon>Neopterygii</taxon>
        <taxon>Teleostei</taxon>
        <taxon>Neoteleostei</taxon>
        <taxon>Acanthomorphata</taxon>
        <taxon>Carangaria</taxon>
        <taxon>Pleuronectiformes</taxon>
        <taxon>Pleuronectoidei</taxon>
        <taxon>Scophthalmidae</taxon>
        <taxon>Scophthalmus</taxon>
    </lineage>
</organism>
<dbReference type="AlphaFoldDB" id="A0A6A4SP98"/>
<evidence type="ECO:0000256" key="1">
    <source>
        <dbReference type="SAM" id="MobiDB-lite"/>
    </source>
</evidence>
<gene>
    <name evidence="2" type="ORF">F2P81_015201</name>
</gene>
<accession>A0A6A4SP98</accession>
<proteinExistence type="predicted"/>
<dbReference type="Proteomes" id="UP000438429">
    <property type="component" value="Unassembled WGS sequence"/>
</dbReference>
<dbReference type="EMBL" id="VEVO01000013">
    <property type="protein sequence ID" value="KAF0032911.1"/>
    <property type="molecule type" value="Genomic_DNA"/>
</dbReference>
<comment type="caution">
    <text evidence="2">The sequence shown here is derived from an EMBL/GenBank/DDBJ whole genome shotgun (WGS) entry which is preliminary data.</text>
</comment>
<feature type="region of interest" description="Disordered" evidence="1">
    <location>
        <begin position="59"/>
        <end position="86"/>
    </location>
</feature>
<reference evidence="2 3" key="1">
    <citation type="submission" date="2019-06" db="EMBL/GenBank/DDBJ databases">
        <title>Draft genomes of female and male turbot (Scophthalmus maximus).</title>
        <authorList>
            <person name="Xu H."/>
            <person name="Xu X.-W."/>
            <person name="Shao C."/>
            <person name="Chen S."/>
        </authorList>
    </citation>
    <scope>NUCLEOTIDE SEQUENCE [LARGE SCALE GENOMIC DNA]</scope>
    <source>
        <strain evidence="2">Ysfricsl-2016a</strain>
        <tissue evidence="2">Blood</tissue>
    </source>
</reference>
<sequence length="86" mass="9439">MKLAVTLASEMLSEYERITRDDSHIERATEMTDSRPRSFWKCRAKPLWPSLSPLGAARTYAARATPSQERRVGGMSGGSPPATGVT</sequence>